<comment type="similarity">
    <text evidence="5">Belongs to the bacterial solute-binding protein 9 family.</text>
</comment>
<dbReference type="GO" id="GO:0046872">
    <property type="term" value="F:metal ion binding"/>
    <property type="evidence" value="ECO:0007669"/>
    <property type="project" value="UniProtKB-KW"/>
</dbReference>
<feature type="signal peptide" evidence="6">
    <location>
        <begin position="1"/>
        <end position="22"/>
    </location>
</feature>
<dbReference type="PANTHER" id="PTHR42953:SF1">
    <property type="entry name" value="METAL-BINDING PROTEIN HI_0362-RELATED"/>
    <property type="match status" value="1"/>
</dbReference>
<dbReference type="CDD" id="cd01020">
    <property type="entry name" value="TroA_b"/>
    <property type="match status" value="1"/>
</dbReference>
<evidence type="ECO:0000313" key="8">
    <source>
        <dbReference type="Proteomes" id="UP000743107"/>
    </source>
</evidence>
<feature type="chain" id="PRO_5044167457" evidence="6">
    <location>
        <begin position="23"/>
        <end position="304"/>
    </location>
</feature>
<sequence>MKKLIKFVTLVFAFTSTLILMAGCSQNNSSTKDGKIKITTTTDFYGEVAKAVVGNKGKVTSAINDPNVDPHDYEPTSKIAKKVTNSDVLIANGVGYDGWMDKLAQNAHKATYIKVGEDLLNKREGDNPHLWYNPQTMPHLANDLAKQFGKLQPQNKKYFKVNAKKYIKSLNSVNQQIKSIKKITNNTKNKKAYVSEPVFDYALKAVGFTVADTDFEKDTENGVDPSPATIKKLQKNIKEHDISLFVFNKQVDSKVVNNLVKLAKKNDIPILPVTETLPKGKTYKSWMLSQYKQLHKIISKINQE</sequence>
<dbReference type="EMBL" id="JADOFV010000002">
    <property type="protein sequence ID" value="MBF7127148.1"/>
    <property type="molecule type" value="Genomic_DNA"/>
</dbReference>
<dbReference type="PRINTS" id="PR00690">
    <property type="entry name" value="ADHESNFAMILY"/>
</dbReference>
<dbReference type="PANTHER" id="PTHR42953">
    <property type="entry name" value="HIGH-AFFINITY ZINC UPTAKE SYSTEM PROTEIN ZNUA-RELATED"/>
    <property type="match status" value="1"/>
</dbReference>
<dbReference type="GO" id="GO:0030313">
    <property type="term" value="C:cell envelope"/>
    <property type="evidence" value="ECO:0007669"/>
    <property type="project" value="UniProtKB-SubCell"/>
</dbReference>
<comment type="caution">
    <text evidence="7">The sequence shown here is derived from an EMBL/GenBank/DDBJ whole genome shotgun (WGS) entry which is preliminary data.</text>
</comment>
<dbReference type="PROSITE" id="PS51257">
    <property type="entry name" value="PROKAR_LIPOPROTEIN"/>
    <property type="match status" value="1"/>
</dbReference>
<gene>
    <name evidence="7" type="ORF">ITQ97_04885</name>
</gene>
<keyword evidence="2 5" id="KW-0813">Transport</keyword>
<dbReference type="GO" id="GO:0007155">
    <property type="term" value="P:cell adhesion"/>
    <property type="evidence" value="ECO:0007669"/>
    <property type="project" value="InterPro"/>
</dbReference>
<comment type="subcellular location">
    <subcellularLocation>
        <location evidence="1">Cell envelope</location>
    </subcellularLocation>
</comment>
<name>A0AA41C061_PEDPE</name>
<keyword evidence="3" id="KW-0479">Metal-binding</keyword>
<dbReference type="Pfam" id="PF01297">
    <property type="entry name" value="ZnuA"/>
    <property type="match status" value="1"/>
</dbReference>
<evidence type="ECO:0000256" key="4">
    <source>
        <dbReference type="ARBA" id="ARBA00022729"/>
    </source>
</evidence>
<dbReference type="RefSeq" id="WP_132981348.1">
    <property type="nucleotide sequence ID" value="NZ_CAKMBP010000002.1"/>
</dbReference>
<evidence type="ECO:0000256" key="1">
    <source>
        <dbReference type="ARBA" id="ARBA00004196"/>
    </source>
</evidence>
<evidence type="ECO:0000256" key="6">
    <source>
        <dbReference type="SAM" id="SignalP"/>
    </source>
</evidence>
<dbReference type="Gene3D" id="3.40.50.1980">
    <property type="entry name" value="Nitrogenase molybdenum iron protein domain"/>
    <property type="match status" value="2"/>
</dbReference>
<dbReference type="AlphaFoldDB" id="A0AA41C061"/>
<accession>A0AA41C061</accession>
<reference evidence="7" key="1">
    <citation type="submission" date="2020-11" db="EMBL/GenBank/DDBJ databases">
        <title>Antibiotic susceptibility profiles of Pediococcus pentosaceus from various origins and their implications for the safety assessment of strains with food-technology applications.</title>
        <authorList>
            <person name="Shani N."/>
            <person name="Oberhaensli S."/>
            <person name="Arias E."/>
        </authorList>
    </citation>
    <scope>NUCLEOTIDE SEQUENCE</scope>
    <source>
        <strain evidence="7">FAM 19164</strain>
    </source>
</reference>
<dbReference type="SUPFAM" id="SSF53807">
    <property type="entry name" value="Helical backbone' metal receptor"/>
    <property type="match status" value="1"/>
</dbReference>
<proteinExistence type="inferred from homology"/>
<evidence type="ECO:0000313" key="7">
    <source>
        <dbReference type="EMBL" id="MBF7127148.1"/>
    </source>
</evidence>
<evidence type="ECO:0000256" key="3">
    <source>
        <dbReference type="ARBA" id="ARBA00022723"/>
    </source>
</evidence>
<dbReference type="Proteomes" id="UP000743107">
    <property type="component" value="Unassembled WGS sequence"/>
</dbReference>
<dbReference type="InterPro" id="IPR006128">
    <property type="entry name" value="Lipoprotein_PsaA-like"/>
</dbReference>
<dbReference type="InterPro" id="IPR006127">
    <property type="entry name" value="ZnuA-like"/>
</dbReference>
<protein>
    <submittedName>
        <fullName evidence="7">Metal ABC transporter solute-binding protein</fullName>
    </submittedName>
</protein>
<evidence type="ECO:0000256" key="5">
    <source>
        <dbReference type="RuleBase" id="RU003512"/>
    </source>
</evidence>
<dbReference type="InterPro" id="IPR050492">
    <property type="entry name" value="Bact_metal-bind_prot9"/>
</dbReference>
<organism evidence="7 8">
    <name type="scientific">Pediococcus pentosaceus</name>
    <dbReference type="NCBI Taxonomy" id="1255"/>
    <lineage>
        <taxon>Bacteria</taxon>
        <taxon>Bacillati</taxon>
        <taxon>Bacillota</taxon>
        <taxon>Bacilli</taxon>
        <taxon>Lactobacillales</taxon>
        <taxon>Lactobacillaceae</taxon>
        <taxon>Pediococcus</taxon>
    </lineage>
</organism>
<dbReference type="GO" id="GO:0030001">
    <property type="term" value="P:metal ion transport"/>
    <property type="evidence" value="ECO:0007669"/>
    <property type="project" value="InterPro"/>
</dbReference>
<evidence type="ECO:0000256" key="2">
    <source>
        <dbReference type="ARBA" id="ARBA00022448"/>
    </source>
</evidence>
<keyword evidence="4 6" id="KW-0732">Signal</keyword>